<sequence length="267" mass="31188">MGGEDPIQNPLNPYLNQNQNEFSQEQNNQFNNLGQNNQQSSDFSMDSNNQFPQQQQLINNQNNMQRQLQFQQIPESTQQFAQPPPPYQANQYIPPQINNNLNPNQQNMNNPYNNQIPHQNQNQQIDSQNQNYNFQQKQNAFQSPSSNNDQNNQYNQQNHQNQQQQQQQQYQPNQQIIVVEQQQQNQPKFVNLQYFRTPAQFSCICGYHGMSVTNQKMGKGILIWVIILFVFTFCCALIPLCCNSCYDIKHNCPRCGRDVGTNAYEPC</sequence>
<dbReference type="InterPro" id="IPR006629">
    <property type="entry name" value="LITAF"/>
</dbReference>
<evidence type="ECO:0000259" key="3">
    <source>
        <dbReference type="PROSITE" id="PS51837"/>
    </source>
</evidence>
<keyword evidence="5" id="KW-1185">Reference proteome</keyword>
<dbReference type="AlphaFoldDB" id="A0A0V0Q960"/>
<keyword evidence="2" id="KW-0812">Transmembrane</keyword>
<keyword evidence="2" id="KW-1133">Transmembrane helix</keyword>
<organism evidence="4 5">
    <name type="scientific">Pseudocohnilembus persalinus</name>
    <name type="common">Ciliate</name>
    <dbReference type="NCBI Taxonomy" id="266149"/>
    <lineage>
        <taxon>Eukaryota</taxon>
        <taxon>Sar</taxon>
        <taxon>Alveolata</taxon>
        <taxon>Ciliophora</taxon>
        <taxon>Intramacronucleata</taxon>
        <taxon>Oligohymenophorea</taxon>
        <taxon>Scuticociliatia</taxon>
        <taxon>Philasterida</taxon>
        <taxon>Pseudocohnilembidae</taxon>
        <taxon>Pseudocohnilembus</taxon>
    </lineage>
</organism>
<evidence type="ECO:0000256" key="1">
    <source>
        <dbReference type="SAM" id="MobiDB-lite"/>
    </source>
</evidence>
<feature type="region of interest" description="Disordered" evidence="1">
    <location>
        <begin position="73"/>
        <end position="119"/>
    </location>
</feature>
<evidence type="ECO:0000313" key="5">
    <source>
        <dbReference type="Proteomes" id="UP000054937"/>
    </source>
</evidence>
<dbReference type="EMBL" id="LDAU01000232">
    <property type="protein sequence ID" value="KRW98698.1"/>
    <property type="molecule type" value="Genomic_DNA"/>
</dbReference>
<feature type="region of interest" description="Disordered" evidence="1">
    <location>
        <begin position="29"/>
        <end position="49"/>
    </location>
</feature>
<dbReference type="SMART" id="SM00714">
    <property type="entry name" value="LITAF"/>
    <property type="match status" value="1"/>
</dbReference>
<reference evidence="4 5" key="1">
    <citation type="journal article" date="2015" name="Sci. Rep.">
        <title>Genome of the facultative scuticociliatosis pathogen Pseudocohnilembus persalinus provides insight into its virulence through horizontal gene transfer.</title>
        <authorList>
            <person name="Xiong J."/>
            <person name="Wang G."/>
            <person name="Cheng J."/>
            <person name="Tian M."/>
            <person name="Pan X."/>
            <person name="Warren A."/>
            <person name="Jiang C."/>
            <person name="Yuan D."/>
            <person name="Miao W."/>
        </authorList>
    </citation>
    <scope>NUCLEOTIDE SEQUENCE [LARGE SCALE GENOMIC DNA]</scope>
    <source>
        <strain evidence="4">36N120E</strain>
    </source>
</reference>
<dbReference type="Pfam" id="PF10601">
    <property type="entry name" value="zf-LITAF-like"/>
    <property type="match status" value="1"/>
</dbReference>
<accession>A0A0V0Q960</accession>
<comment type="caution">
    <text evidence="4">The sequence shown here is derived from an EMBL/GenBank/DDBJ whole genome shotgun (WGS) entry which is preliminary data.</text>
</comment>
<dbReference type="OrthoDB" id="4713066at2759"/>
<gene>
    <name evidence="4" type="ORF">PPERSA_00286</name>
</gene>
<protein>
    <recommendedName>
        <fullName evidence="3">LITAF domain-containing protein</fullName>
    </recommendedName>
</protein>
<feature type="region of interest" description="Disordered" evidence="1">
    <location>
        <begin position="138"/>
        <end position="169"/>
    </location>
</feature>
<proteinExistence type="predicted"/>
<keyword evidence="2" id="KW-0472">Membrane</keyword>
<dbReference type="InParanoid" id="A0A0V0Q960"/>
<feature type="domain" description="LITAF" evidence="3">
    <location>
        <begin position="180"/>
        <end position="264"/>
    </location>
</feature>
<dbReference type="OMA" id="CEYPTAF"/>
<evidence type="ECO:0000256" key="2">
    <source>
        <dbReference type="SAM" id="Phobius"/>
    </source>
</evidence>
<name>A0A0V0Q960_PSEPJ</name>
<dbReference type="PROSITE" id="PS51837">
    <property type="entry name" value="LITAF"/>
    <property type="match status" value="1"/>
</dbReference>
<feature type="transmembrane region" description="Helical" evidence="2">
    <location>
        <begin position="221"/>
        <end position="240"/>
    </location>
</feature>
<feature type="compositionally biased region" description="Low complexity" evidence="1">
    <location>
        <begin position="29"/>
        <end position="39"/>
    </location>
</feature>
<dbReference type="Proteomes" id="UP000054937">
    <property type="component" value="Unassembled WGS sequence"/>
</dbReference>
<evidence type="ECO:0000313" key="4">
    <source>
        <dbReference type="EMBL" id="KRW98698.1"/>
    </source>
</evidence>
<feature type="compositionally biased region" description="Low complexity" evidence="1">
    <location>
        <begin position="88"/>
        <end position="119"/>
    </location>
</feature>